<gene>
    <name evidence="1" type="ORF">Tci_051257</name>
</gene>
<sequence>MADTIKHMVANFSKLDKFEGMNFRRWQKKMHFFLTRISVVYVLSIPIHNDSDEATVEEIRKKRKWESDDYVCRDLIMGMNFRRWQRKMHFFLTRISVVYVLSIPIHNDSDEATMEEIRKKRKWESDDYVCRDLILGCL</sequence>
<dbReference type="AlphaFoldDB" id="A0A6L2N0X1"/>
<evidence type="ECO:0000313" key="1">
    <source>
        <dbReference type="EMBL" id="GEU79279.1"/>
    </source>
</evidence>
<reference evidence="1" key="1">
    <citation type="journal article" date="2019" name="Sci. Rep.">
        <title>Draft genome of Tanacetum cinerariifolium, the natural source of mosquito coil.</title>
        <authorList>
            <person name="Yamashiro T."/>
            <person name="Shiraishi A."/>
            <person name="Satake H."/>
            <person name="Nakayama K."/>
        </authorList>
    </citation>
    <scope>NUCLEOTIDE SEQUENCE</scope>
</reference>
<dbReference type="PANTHER" id="PTHR47592">
    <property type="entry name" value="PBF68 PROTEIN"/>
    <property type="match status" value="1"/>
</dbReference>
<accession>A0A6L2N0X1</accession>
<name>A0A6L2N0X1_TANCI</name>
<dbReference type="EMBL" id="BKCJ010007839">
    <property type="protein sequence ID" value="GEU79279.1"/>
    <property type="molecule type" value="Genomic_DNA"/>
</dbReference>
<comment type="caution">
    <text evidence="1">The sequence shown here is derived from an EMBL/GenBank/DDBJ whole genome shotgun (WGS) entry which is preliminary data.</text>
</comment>
<proteinExistence type="predicted"/>
<dbReference type="PANTHER" id="PTHR47592:SF29">
    <property type="entry name" value="ZINC FINGER, CCHC-TYPE"/>
    <property type="match status" value="1"/>
</dbReference>
<organism evidence="1">
    <name type="scientific">Tanacetum cinerariifolium</name>
    <name type="common">Dalmatian daisy</name>
    <name type="synonym">Chrysanthemum cinerariifolium</name>
    <dbReference type="NCBI Taxonomy" id="118510"/>
    <lineage>
        <taxon>Eukaryota</taxon>
        <taxon>Viridiplantae</taxon>
        <taxon>Streptophyta</taxon>
        <taxon>Embryophyta</taxon>
        <taxon>Tracheophyta</taxon>
        <taxon>Spermatophyta</taxon>
        <taxon>Magnoliopsida</taxon>
        <taxon>eudicotyledons</taxon>
        <taxon>Gunneridae</taxon>
        <taxon>Pentapetalae</taxon>
        <taxon>asterids</taxon>
        <taxon>campanulids</taxon>
        <taxon>Asterales</taxon>
        <taxon>Asteraceae</taxon>
        <taxon>Asteroideae</taxon>
        <taxon>Anthemideae</taxon>
        <taxon>Anthemidinae</taxon>
        <taxon>Tanacetum</taxon>
    </lineage>
</organism>
<protein>
    <submittedName>
        <fullName evidence="1">Zinc finger, CCHC-type</fullName>
    </submittedName>
</protein>